<sequence>MGDEYGVRPGDYVKELEEAETVEGKKWTKETAQQEWFDKFQIRKTIDWQGLLETDLEKARNALQYVIDNRDHFPQYDNGWMFDRKKELSQQEWFDKFQIRKTVNWQALLASDIDKAREALQHVTNNREHFPQYNDEWLTDRQRELAAAERK</sequence>
<evidence type="ECO:0000313" key="2">
    <source>
        <dbReference type="Proteomes" id="UP000034516"/>
    </source>
</evidence>
<proteinExistence type="predicted"/>
<evidence type="ECO:0000313" key="1">
    <source>
        <dbReference type="EMBL" id="KKS41080.1"/>
    </source>
</evidence>
<dbReference type="EMBL" id="LCCW01000033">
    <property type="protein sequence ID" value="KKS41080.1"/>
    <property type="molecule type" value="Genomic_DNA"/>
</dbReference>
<organism evidence="1 2">
    <name type="scientific">Candidatus Kuenenbacteria bacterium GW2011_GWA2_42_15</name>
    <dbReference type="NCBI Taxonomy" id="1618677"/>
    <lineage>
        <taxon>Bacteria</taxon>
        <taxon>Candidatus Kueneniibacteriota</taxon>
    </lineage>
</organism>
<name>A0A0G0YWR4_9BACT</name>
<gene>
    <name evidence="1" type="ORF">UV02_C0033G0019</name>
</gene>
<reference evidence="1 2" key="1">
    <citation type="journal article" date="2015" name="Nature">
        <title>rRNA introns, odd ribosomes, and small enigmatic genomes across a large radiation of phyla.</title>
        <authorList>
            <person name="Brown C.T."/>
            <person name="Hug L.A."/>
            <person name="Thomas B.C."/>
            <person name="Sharon I."/>
            <person name="Castelle C.J."/>
            <person name="Singh A."/>
            <person name="Wilkins M.J."/>
            <person name="Williams K.H."/>
            <person name="Banfield J.F."/>
        </authorList>
    </citation>
    <scope>NUCLEOTIDE SEQUENCE [LARGE SCALE GENOMIC DNA]</scope>
</reference>
<comment type="caution">
    <text evidence="1">The sequence shown here is derived from an EMBL/GenBank/DDBJ whole genome shotgun (WGS) entry which is preliminary data.</text>
</comment>
<protein>
    <submittedName>
        <fullName evidence="1">Uncharacterized protein</fullName>
    </submittedName>
</protein>
<accession>A0A0G0YWR4</accession>
<dbReference type="AlphaFoldDB" id="A0A0G0YWR4"/>
<dbReference type="Proteomes" id="UP000034516">
    <property type="component" value="Unassembled WGS sequence"/>
</dbReference>